<accession>A0ACD3AVM7</accession>
<organism evidence="1 2">
    <name type="scientific">Pluteus cervinus</name>
    <dbReference type="NCBI Taxonomy" id="181527"/>
    <lineage>
        <taxon>Eukaryota</taxon>
        <taxon>Fungi</taxon>
        <taxon>Dikarya</taxon>
        <taxon>Basidiomycota</taxon>
        <taxon>Agaricomycotina</taxon>
        <taxon>Agaricomycetes</taxon>
        <taxon>Agaricomycetidae</taxon>
        <taxon>Agaricales</taxon>
        <taxon>Pluteineae</taxon>
        <taxon>Pluteaceae</taxon>
        <taxon>Pluteus</taxon>
    </lineage>
</organism>
<evidence type="ECO:0000313" key="2">
    <source>
        <dbReference type="Proteomes" id="UP000308600"/>
    </source>
</evidence>
<proteinExistence type="predicted"/>
<reference evidence="1 2" key="1">
    <citation type="journal article" date="2019" name="Nat. Ecol. Evol.">
        <title>Megaphylogeny resolves global patterns of mushroom evolution.</title>
        <authorList>
            <person name="Varga T."/>
            <person name="Krizsan K."/>
            <person name="Foldi C."/>
            <person name="Dima B."/>
            <person name="Sanchez-Garcia M."/>
            <person name="Sanchez-Ramirez S."/>
            <person name="Szollosi G.J."/>
            <person name="Szarkandi J.G."/>
            <person name="Papp V."/>
            <person name="Albert L."/>
            <person name="Andreopoulos W."/>
            <person name="Angelini C."/>
            <person name="Antonin V."/>
            <person name="Barry K.W."/>
            <person name="Bougher N.L."/>
            <person name="Buchanan P."/>
            <person name="Buyck B."/>
            <person name="Bense V."/>
            <person name="Catcheside P."/>
            <person name="Chovatia M."/>
            <person name="Cooper J."/>
            <person name="Damon W."/>
            <person name="Desjardin D."/>
            <person name="Finy P."/>
            <person name="Geml J."/>
            <person name="Haridas S."/>
            <person name="Hughes K."/>
            <person name="Justo A."/>
            <person name="Karasinski D."/>
            <person name="Kautmanova I."/>
            <person name="Kiss B."/>
            <person name="Kocsube S."/>
            <person name="Kotiranta H."/>
            <person name="LaButti K.M."/>
            <person name="Lechner B.E."/>
            <person name="Liimatainen K."/>
            <person name="Lipzen A."/>
            <person name="Lukacs Z."/>
            <person name="Mihaltcheva S."/>
            <person name="Morgado L.N."/>
            <person name="Niskanen T."/>
            <person name="Noordeloos M.E."/>
            <person name="Ohm R.A."/>
            <person name="Ortiz-Santana B."/>
            <person name="Ovrebo C."/>
            <person name="Racz N."/>
            <person name="Riley R."/>
            <person name="Savchenko A."/>
            <person name="Shiryaev A."/>
            <person name="Soop K."/>
            <person name="Spirin V."/>
            <person name="Szebenyi C."/>
            <person name="Tomsovsky M."/>
            <person name="Tulloss R.E."/>
            <person name="Uehling J."/>
            <person name="Grigoriev I.V."/>
            <person name="Vagvolgyi C."/>
            <person name="Papp T."/>
            <person name="Martin F.M."/>
            <person name="Miettinen O."/>
            <person name="Hibbett D.S."/>
            <person name="Nagy L.G."/>
        </authorList>
    </citation>
    <scope>NUCLEOTIDE SEQUENCE [LARGE SCALE GENOMIC DNA]</scope>
    <source>
        <strain evidence="1 2">NL-1719</strain>
    </source>
</reference>
<sequence>MASLSAFSQCSTADQNTIDRIDQEITQLEAQISQLSEQILSLKSTRNAHVSVAHLHHEILQDIFITTAVESGGTTGHAALSVSWVCRSWRQVALRTPALWSFIGFKHADWVQTAVSRTR</sequence>
<dbReference type="EMBL" id="ML208325">
    <property type="protein sequence ID" value="TFK69744.1"/>
    <property type="molecule type" value="Genomic_DNA"/>
</dbReference>
<protein>
    <submittedName>
        <fullName evidence="1">Uncharacterized protein</fullName>
    </submittedName>
</protein>
<feature type="non-terminal residue" evidence="1">
    <location>
        <position position="119"/>
    </location>
</feature>
<name>A0ACD3AVM7_9AGAR</name>
<keyword evidence="2" id="KW-1185">Reference proteome</keyword>
<evidence type="ECO:0000313" key="1">
    <source>
        <dbReference type="EMBL" id="TFK69744.1"/>
    </source>
</evidence>
<dbReference type="Proteomes" id="UP000308600">
    <property type="component" value="Unassembled WGS sequence"/>
</dbReference>
<gene>
    <name evidence="1" type="ORF">BDN72DRAFT_767587</name>
</gene>